<evidence type="ECO:0000256" key="5">
    <source>
        <dbReference type="ARBA" id="ARBA00022833"/>
    </source>
</evidence>
<feature type="region of interest" description="Disordered" evidence="8">
    <location>
        <begin position="1"/>
        <end position="20"/>
    </location>
</feature>
<evidence type="ECO:0000313" key="11">
    <source>
        <dbReference type="RefSeq" id="XP_008477483.1"/>
    </source>
</evidence>
<dbReference type="STRING" id="121845.A0A1S3D9Y2"/>
<dbReference type="PROSITE" id="PS00028">
    <property type="entry name" value="ZINC_FINGER_C2H2_1"/>
    <property type="match status" value="2"/>
</dbReference>
<keyword evidence="6" id="KW-0539">Nucleus</keyword>
<dbReference type="RefSeq" id="XP_008477483.1">
    <property type="nucleotide sequence ID" value="XM_008479261.1"/>
</dbReference>
<evidence type="ECO:0000256" key="1">
    <source>
        <dbReference type="ARBA" id="ARBA00004123"/>
    </source>
</evidence>
<dbReference type="KEGG" id="dci:103514386"/>
<reference evidence="11" key="1">
    <citation type="submission" date="2025-08" db="UniProtKB">
        <authorList>
            <consortium name="RefSeq"/>
        </authorList>
    </citation>
    <scope>IDENTIFICATION</scope>
</reference>
<evidence type="ECO:0000256" key="3">
    <source>
        <dbReference type="ARBA" id="ARBA00022737"/>
    </source>
</evidence>
<keyword evidence="10" id="KW-1185">Reference proteome</keyword>
<feature type="compositionally biased region" description="Polar residues" evidence="8">
    <location>
        <begin position="7"/>
        <end position="20"/>
    </location>
</feature>
<dbReference type="SUPFAM" id="SSF57667">
    <property type="entry name" value="beta-beta-alpha zinc fingers"/>
    <property type="match status" value="2"/>
</dbReference>
<name>A0A1S3D9Y2_DIACI</name>
<comment type="subcellular location">
    <subcellularLocation>
        <location evidence="1">Nucleus</location>
    </subcellularLocation>
</comment>
<evidence type="ECO:0000259" key="9">
    <source>
        <dbReference type="PROSITE" id="PS50157"/>
    </source>
</evidence>
<dbReference type="InterPro" id="IPR050888">
    <property type="entry name" value="ZnF_C2H2-type_TF"/>
</dbReference>
<evidence type="ECO:0000256" key="6">
    <source>
        <dbReference type="ARBA" id="ARBA00023242"/>
    </source>
</evidence>
<feature type="domain" description="C2H2-type" evidence="9">
    <location>
        <begin position="112"/>
        <end position="140"/>
    </location>
</feature>
<dbReference type="PaxDb" id="121845-A0A1S3D9Y2"/>
<dbReference type="Gene3D" id="3.30.160.60">
    <property type="entry name" value="Classic Zinc Finger"/>
    <property type="match status" value="1"/>
</dbReference>
<dbReference type="GO" id="GO:0008270">
    <property type="term" value="F:zinc ion binding"/>
    <property type="evidence" value="ECO:0007669"/>
    <property type="project" value="UniProtKB-KW"/>
</dbReference>
<dbReference type="AlphaFoldDB" id="A0A1S3D9Y2"/>
<keyword evidence="3" id="KW-0677">Repeat</keyword>
<evidence type="ECO:0000256" key="4">
    <source>
        <dbReference type="ARBA" id="ARBA00022771"/>
    </source>
</evidence>
<keyword evidence="2" id="KW-0479">Metal-binding</keyword>
<keyword evidence="5" id="KW-0862">Zinc</keyword>
<dbReference type="Pfam" id="PF00096">
    <property type="entry name" value="zf-C2H2"/>
    <property type="match status" value="1"/>
</dbReference>
<feature type="domain" description="C2H2-type" evidence="9">
    <location>
        <begin position="144"/>
        <end position="166"/>
    </location>
</feature>
<dbReference type="PANTHER" id="PTHR24406">
    <property type="entry name" value="TRANSCRIPTIONAL REPRESSOR CTCFL-RELATED"/>
    <property type="match status" value="1"/>
</dbReference>
<organism evidence="10 11">
    <name type="scientific">Diaphorina citri</name>
    <name type="common">Asian citrus psyllid</name>
    <dbReference type="NCBI Taxonomy" id="121845"/>
    <lineage>
        <taxon>Eukaryota</taxon>
        <taxon>Metazoa</taxon>
        <taxon>Ecdysozoa</taxon>
        <taxon>Arthropoda</taxon>
        <taxon>Hexapoda</taxon>
        <taxon>Insecta</taxon>
        <taxon>Pterygota</taxon>
        <taxon>Neoptera</taxon>
        <taxon>Paraneoptera</taxon>
        <taxon>Hemiptera</taxon>
        <taxon>Sternorrhyncha</taxon>
        <taxon>Psylloidea</taxon>
        <taxon>Psyllidae</taxon>
        <taxon>Diaphorininae</taxon>
        <taxon>Diaphorina</taxon>
    </lineage>
</organism>
<dbReference type="GO" id="GO:0005634">
    <property type="term" value="C:nucleus"/>
    <property type="evidence" value="ECO:0007669"/>
    <property type="project" value="UniProtKB-SubCell"/>
</dbReference>
<feature type="region of interest" description="Disordered" evidence="8">
    <location>
        <begin position="64"/>
        <end position="104"/>
    </location>
</feature>
<evidence type="ECO:0000256" key="8">
    <source>
        <dbReference type="SAM" id="MobiDB-lite"/>
    </source>
</evidence>
<evidence type="ECO:0000256" key="7">
    <source>
        <dbReference type="PROSITE-ProRule" id="PRU00042"/>
    </source>
</evidence>
<gene>
    <name evidence="11" type="primary">LOC103514386</name>
</gene>
<keyword evidence="4 7" id="KW-0863">Zinc-finger</keyword>
<protein>
    <submittedName>
        <fullName evidence="11">Zinc finger protein 319-like</fullName>
    </submittedName>
</protein>
<dbReference type="Proteomes" id="UP000079169">
    <property type="component" value="Unplaced"/>
</dbReference>
<dbReference type="GeneID" id="103514386"/>
<proteinExistence type="predicted"/>
<dbReference type="Pfam" id="PF13894">
    <property type="entry name" value="zf-C2H2_4"/>
    <property type="match status" value="1"/>
</dbReference>
<dbReference type="SMART" id="SM00355">
    <property type="entry name" value="ZnF_C2H2"/>
    <property type="match status" value="3"/>
</dbReference>
<sequence>MTDLDSKTSSMDNFTPPTSGSQIPSYDAYCNYLQSFFTPLEPFANPYLNGFVERPVSPMADDYTIEDLSNKPAPSREQDPLDPNPLRFTDMGPGTLAPFDQESPLPKSTNGYMCDICKEGFKSAKALNSHRATIHVEDGNDRMFQCKFCTKKFNTPGHLARHEERHFQRINMSCFLCETHFKTVNNLKFHLRFAYVDEEFELRSIRNSTDN</sequence>
<dbReference type="PROSITE" id="PS50157">
    <property type="entry name" value="ZINC_FINGER_C2H2_2"/>
    <property type="match status" value="2"/>
</dbReference>
<evidence type="ECO:0000313" key="10">
    <source>
        <dbReference type="Proteomes" id="UP000079169"/>
    </source>
</evidence>
<evidence type="ECO:0000256" key="2">
    <source>
        <dbReference type="ARBA" id="ARBA00022723"/>
    </source>
</evidence>
<dbReference type="InterPro" id="IPR013087">
    <property type="entry name" value="Znf_C2H2_type"/>
</dbReference>
<accession>A0A1S3D9Y2</accession>
<dbReference type="InterPro" id="IPR036236">
    <property type="entry name" value="Znf_C2H2_sf"/>
</dbReference>